<dbReference type="Pfam" id="PF00361">
    <property type="entry name" value="Proton_antipo_M"/>
    <property type="match status" value="1"/>
</dbReference>
<feature type="domain" description="NADH:quinone oxidoreductase/Mrp antiporter transmembrane" evidence="8">
    <location>
        <begin position="2"/>
        <end position="62"/>
    </location>
</feature>
<keyword evidence="4" id="KW-1278">Translocase</keyword>
<evidence type="ECO:0000259" key="8">
    <source>
        <dbReference type="Pfam" id="PF00361"/>
    </source>
</evidence>
<evidence type="ECO:0000256" key="3">
    <source>
        <dbReference type="ARBA" id="ARBA00022692"/>
    </source>
</evidence>
<dbReference type="EMBL" id="LKAM01000001">
    <property type="protein sequence ID" value="KUM51406.1"/>
    <property type="molecule type" value="Genomic_DNA"/>
</dbReference>
<reference evidence="9" key="1">
    <citation type="journal article" date="2015" name="Genome Biol. Evol.">
        <title>Organellar Genomes of White Spruce (Picea glauca): Assembly and Annotation.</title>
        <authorList>
            <person name="Jackman S.D."/>
            <person name="Warren R.L."/>
            <person name="Gibb E.A."/>
            <person name="Vandervalk B.P."/>
            <person name="Mohamadi H."/>
            <person name="Chu J."/>
            <person name="Raymond A."/>
            <person name="Pleasance S."/>
            <person name="Coope R."/>
            <person name="Wildung M.R."/>
            <person name="Ritland C.E."/>
            <person name="Bousquet J."/>
            <person name="Jones S.J."/>
            <person name="Bohlmann J."/>
            <person name="Birol I."/>
        </authorList>
    </citation>
    <scope>NUCLEOTIDE SEQUENCE [LARGE SCALE GENOMIC DNA]</scope>
    <source>
        <tissue evidence="9">Flushing bud</tissue>
    </source>
</reference>
<dbReference type="AlphaFoldDB" id="A0A101M5E1"/>
<accession>A0A101M5E1</accession>
<keyword evidence="7" id="KW-0472">Membrane</keyword>
<sequence>MPKISVMVVIFGLIQISGSKGLILLSALLSLILGTVVGLAQYRIKRLLAYSTISHVGFMLLA</sequence>
<organism evidence="9">
    <name type="scientific">Picea glauca</name>
    <name type="common">White spruce</name>
    <name type="synonym">Pinus glauca</name>
    <dbReference type="NCBI Taxonomy" id="3330"/>
    <lineage>
        <taxon>Eukaryota</taxon>
        <taxon>Viridiplantae</taxon>
        <taxon>Streptophyta</taxon>
        <taxon>Embryophyta</taxon>
        <taxon>Tracheophyta</taxon>
        <taxon>Spermatophyta</taxon>
        <taxon>Pinopsida</taxon>
        <taxon>Pinidae</taxon>
        <taxon>Conifers I</taxon>
        <taxon>Pinales</taxon>
        <taxon>Pinaceae</taxon>
        <taxon>Picea</taxon>
    </lineage>
</organism>
<keyword evidence="3" id="KW-0812">Transmembrane</keyword>
<dbReference type="InterPro" id="IPR001750">
    <property type="entry name" value="ND/Mrp_TM"/>
</dbReference>
<keyword evidence="2" id="KW-0813">Transport</keyword>
<keyword evidence="9" id="KW-0496">Mitochondrion</keyword>
<dbReference type="PANTHER" id="PTHR22773">
    <property type="entry name" value="NADH DEHYDROGENASE"/>
    <property type="match status" value="1"/>
</dbReference>
<evidence type="ECO:0000256" key="6">
    <source>
        <dbReference type="ARBA" id="ARBA00023027"/>
    </source>
</evidence>
<evidence type="ECO:0000256" key="7">
    <source>
        <dbReference type="ARBA" id="ARBA00023136"/>
    </source>
</evidence>
<evidence type="ECO:0000256" key="1">
    <source>
        <dbReference type="ARBA" id="ARBA00004141"/>
    </source>
</evidence>
<geneLocation type="mitochondrion" evidence="9"/>
<protein>
    <submittedName>
        <fullName evidence="9">NADH dehydrogenase subunit 2</fullName>
    </submittedName>
</protein>
<gene>
    <name evidence="9" type="primary">nad2</name>
    <name evidence="9" type="ORF">ABT39_MTgene1253</name>
</gene>
<dbReference type="GO" id="GO:0016020">
    <property type="term" value="C:membrane"/>
    <property type="evidence" value="ECO:0007669"/>
    <property type="project" value="UniProtKB-SubCell"/>
</dbReference>
<evidence type="ECO:0000256" key="5">
    <source>
        <dbReference type="ARBA" id="ARBA00022989"/>
    </source>
</evidence>
<keyword evidence="6" id="KW-0520">NAD</keyword>
<evidence type="ECO:0000256" key="4">
    <source>
        <dbReference type="ARBA" id="ARBA00022967"/>
    </source>
</evidence>
<comment type="caution">
    <text evidence="9">The sequence shown here is derived from an EMBL/GenBank/DDBJ whole genome shotgun (WGS) entry which is preliminary data.</text>
</comment>
<name>A0A101M5E1_PICGL</name>
<evidence type="ECO:0000313" key="9">
    <source>
        <dbReference type="EMBL" id="KUM51406.1"/>
    </source>
</evidence>
<evidence type="ECO:0000256" key="2">
    <source>
        <dbReference type="ARBA" id="ARBA00022448"/>
    </source>
</evidence>
<comment type="subcellular location">
    <subcellularLocation>
        <location evidence="1">Membrane</location>
        <topology evidence="1">Multi-pass membrane protein</topology>
    </subcellularLocation>
</comment>
<keyword evidence="5" id="KW-1133">Transmembrane helix</keyword>
<proteinExistence type="predicted"/>